<feature type="transmembrane region" description="Helical" evidence="1">
    <location>
        <begin position="123"/>
        <end position="146"/>
    </location>
</feature>
<dbReference type="EMBL" id="MGJB01000014">
    <property type="protein sequence ID" value="OGM98535.1"/>
    <property type="molecule type" value="Genomic_DNA"/>
</dbReference>
<name>A0A1F8EEX3_9BACT</name>
<evidence type="ECO:0000256" key="1">
    <source>
        <dbReference type="SAM" id="Phobius"/>
    </source>
</evidence>
<keyword evidence="1" id="KW-0812">Transmembrane</keyword>
<keyword evidence="1" id="KW-0472">Membrane</keyword>
<evidence type="ECO:0000313" key="3">
    <source>
        <dbReference type="Proteomes" id="UP000176893"/>
    </source>
</evidence>
<comment type="caution">
    <text evidence="2">The sequence shown here is derived from an EMBL/GenBank/DDBJ whole genome shotgun (WGS) entry which is preliminary data.</text>
</comment>
<keyword evidence="1" id="KW-1133">Transmembrane helix</keyword>
<gene>
    <name evidence="2" type="ORF">A2649_00435</name>
</gene>
<organism evidence="2 3">
    <name type="scientific">Candidatus Yanofskybacteria bacterium RIFCSPHIGHO2_01_FULL_41_26</name>
    <dbReference type="NCBI Taxonomy" id="1802661"/>
    <lineage>
        <taxon>Bacteria</taxon>
        <taxon>Candidatus Yanofskyibacteriota</taxon>
    </lineage>
</organism>
<protein>
    <submittedName>
        <fullName evidence="2">Uncharacterized protein</fullName>
    </submittedName>
</protein>
<feature type="transmembrane region" description="Helical" evidence="1">
    <location>
        <begin position="21"/>
        <end position="42"/>
    </location>
</feature>
<reference evidence="2 3" key="1">
    <citation type="journal article" date="2016" name="Nat. Commun.">
        <title>Thousands of microbial genomes shed light on interconnected biogeochemical processes in an aquifer system.</title>
        <authorList>
            <person name="Anantharaman K."/>
            <person name="Brown C.T."/>
            <person name="Hug L.A."/>
            <person name="Sharon I."/>
            <person name="Castelle C.J."/>
            <person name="Probst A.J."/>
            <person name="Thomas B.C."/>
            <person name="Singh A."/>
            <person name="Wilkins M.J."/>
            <person name="Karaoz U."/>
            <person name="Brodie E.L."/>
            <person name="Williams K.H."/>
            <person name="Hubbard S.S."/>
            <person name="Banfield J.F."/>
        </authorList>
    </citation>
    <scope>NUCLEOTIDE SEQUENCE [LARGE SCALE GENOMIC DNA]</scope>
</reference>
<dbReference type="STRING" id="1802661.A2649_00435"/>
<proteinExistence type="predicted"/>
<accession>A0A1F8EEX3</accession>
<dbReference type="AlphaFoldDB" id="A0A1F8EEX3"/>
<sequence length="150" mass="16515">MEKILYRNNLKEVGKRGEFSFLFAITIAVFVFGINFPLHAYASETSELKLDLNPINQINNITLPVNDLINNAIKGLKFDQVINIGTGIPLSPIKSPSQNIDLNKFFSSSKVSSTDIMSFLKEAAITGINLSILIMTITSQVLKGLLSVLK</sequence>
<evidence type="ECO:0000313" key="2">
    <source>
        <dbReference type="EMBL" id="OGM98535.1"/>
    </source>
</evidence>
<dbReference type="Proteomes" id="UP000176893">
    <property type="component" value="Unassembled WGS sequence"/>
</dbReference>